<accession>F9WUL4</accession>
<protein>
    <submittedName>
        <fullName evidence="3">Uncharacterized protein</fullName>
    </submittedName>
</protein>
<dbReference type="EMBL" id="CAEX01007347">
    <property type="protein sequence ID" value="CCD21263.1"/>
    <property type="molecule type" value="Genomic_DNA"/>
</dbReference>
<keyword evidence="2" id="KW-0732">Signal</keyword>
<sequence>MSVMRFFLLLLLPLCFVVHASRADKCPRSKNDISNVRMCATRDLLWGWLNVTNKTAARAEKVIQNATPLRDRADKVKVEAEKSLNAAKDVLSRLKKTNHEKIGTVVQAVKMLENVIDNVKASCKEADKAEGSANDSKNQAFNSYGHICLAANSISSIYDSGFNVHERALQRIDMIKIEGECSEEFFASKHLSDVAARLDVIQNLSAWKTEAMHLINSTYHKIAQNMSTCHWTFNNGAEKFQGVKNAIEKAVEKLEVAIKGLDTIDLTLQGAEKNVANATNEVEAVNATMLGRFKQSGTVLCDILGRRVKLGTQLTTTVGRLGDTERHTASRVKNATDMLANAIETNEIVQSVADKISQLLKSEPLPSAAKLFASRNISSANENAKRFKNVATLSAQSVSRAKESTTKVEGYVKRNEEMFERVREQLIARLNETRLNISSLTAEECNKKFSEVSAGSWEDAFDHALGINETALWETNKTLKQLEAQIELMESNLTKIDNSVRDINKAMSNAEQIRETAKTAAANAVADVLRSLMQEMCASATELHELQKKNNGLEGTAKALKNNVSVESRRAEAAWKRDNDLSGMPQEVEEGFTYASRGVAVLEKHLQRIDAQYTNVINELSQELEITEESGAKTYDVVVKFVRGINSNLADFSSPSVCDGVRVAELVQTVMKNREAMLKNVSAIVSLGELAAKVRERVTAARDQMKKAVSSAADAQAAVEEAIRRARDADTGRRCTPLHRQLLNVLRHIW</sequence>
<dbReference type="Proteomes" id="UP000009027">
    <property type="component" value="Unassembled WGS sequence"/>
</dbReference>
<evidence type="ECO:0000313" key="3">
    <source>
        <dbReference type="EMBL" id="CCD21263.1"/>
    </source>
</evidence>
<gene>
    <name evidence="3" type="ORF">TvY486_0003600</name>
</gene>
<keyword evidence="1" id="KW-0175">Coiled coil</keyword>
<organism evidence="3 4">
    <name type="scientific">Trypanosoma vivax (strain Y486)</name>
    <dbReference type="NCBI Taxonomy" id="1055687"/>
    <lineage>
        <taxon>Eukaryota</taxon>
        <taxon>Discoba</taxon>
        <taxon>Euglenozoa</taxon>
        <taxon>Kinetoplastea</taxon>
        <taxon>Metakinetoplastina</taxon>
        <taxon>Trypanosomatida</taxon>
        <taxon>Trypanosomatidae</taxon>
        <taxon>Trypanosoma</taxon>
        <taxon>Duttonella</taxon>
    </lineage>
</organism>
<evidence type="ECO:0000256" key="1">
    <source>
        <dbReference type="SAM" id="Coils"/>
    </source>
</evidence>
<reference evidence="3 4" key="1">
    <citation type="journal article" date="2012" name="Proc. Natl. Acad. Sci. U.S.A.">
        <title>Antigenic diversity is generated by distinct evolutionary mechanisms in African trypanosome species.</title>
        <authorList>
            <person name="Jackson A.P."/>
            <person name="Berry A."/>
            <person name="Aslett M."/>
            <person name="Allison H.C."/>
            <person name="Burton P."/>
            <person name="Vavrova-Anderson J."/>
            <person name="Brown R."/>
            <person name="Browne H."/>
            <person name="Corton N."/>
            <person name="Hauser H."/>
            <person name="Gamble J."/>
            <person name="Gilderthorp R."/>
            <person name="Marcello L."/>
            <person name="McQuillan J."/>
            <person name="Otto T.D."/>
            <person name="Quail M.A."/>
            <person name="Sanders M.J."/>
            <person name="van Tonder A."/>
            <person name="Ginger M.L."/>
            <person name="Field M.C."/>
            <person name="Barry J.D."/>
            <person name="Hertz-Fowler C."/>
            <person name="Berriman M."/>
        </authorList>
    </citation>
    <scope>NUCLEOTIDE SEQUENCE</scope>
    <source>
        <strain evidence="3 4">Y486</strain>
    </source>
</reference>
<feature type="coiled-coil region" evidence="1">
    <location>
        <begin position="472"/>
        <end position="563"/>
    </location>
</feature>
<feature type="chain" id="PRO_5003395112" evidence="2">
    <location>
        <begin position="24"/>
        <end position="750"/>
    </location>
</feature>
<feature type="coiled-coil region" evidence="1">
    <location>
        <begin position="261"/>
        <end position="288"/>
    </location>
</feature>
<keyword evidence="4" id="KW-1185">Reference proteome</keyword>
<dbReference type="VEuPathDB" id="TriTrypDB:TvY486_0003600"/>
<feature type="coiled-coil region" evidence="1">
    <location>
        <begin position="77"/>
        <end position="129"/>
    </location>
</feature>
<evidence type="ECO:0000313" key="4">
    <source>
        <dbReference type="Proteomes" id="UP000009027"/>
    </source>
</evidence>
<name>F9WUL4_TRYVY</name>
<feature type="signal peptide" evidence="2">
    <location>
        <begin position="1"/>
        <end position="23"/>
    </location>
</feature>
<dbReference type="AlphaFoldDB" id="F9WUL4"/>
<evidence type="ECO:0000256" key="2">
    <source>
        <dbReference type="SAM" id="SignalP"/>
    </source>
</evidence>
<proteinExistence type="predicted"/>